<evidence type="ECO:0000259" key="2">
    <source>
        <dbReference type="Pfam" id="PF01321"/>
    </source>
</evidence>
<accession>A0ABT2TWQ2</accession>
<sequence>MNRQRLFECMEKSGLDYLLLDSLENVSYVSGMGIPVPYGAMFAYGGGMPLGYGIVSAKDQQVWLIISDSYKEYATHASADRMYLFSHYDHFRKRNGDENLKLLLERLLDVPDGKRIGIEVHSCPALVYQILTEKGFLIQEAEPVMCYTRKVKTAEELEKIRISVAIEDCGQNRLLQYAREFNGETDFEMWSGITQAMNEKAGKVARIVGELATGKNAEIRTGLGGPDGSRVNPGDMGRMDISIRYHGYWCDCTNTVVFGRKPDERQMEYFKIVEEAYEAAKSKLYPGNALCDPVKAEAQAYEKYGMKTQVYTGHQIGCGVNEPGRIVCYEDEVIVPGMVVCIEPQQYGPEGSGIGVRLEKVIEITDKGPVELNQFCWGHLT</sequence>
<comment type="caution">
    <text evidence="3">The sequence shown here is derived from an EMBL/GenBank/DDBJ whole genome shotgun (WGS) entry which is preliminary data.</text>
</comment>
<dbReference type="InterPro" id="IPR050659">
    <property type="entry name" value="Peptidase_M24B"/>
</dbReference>
<evidence type="ECO:0000313" key="3">
    <source>
        <dbReference type="EMBL" id="MCU6766663.1"/>
    </source>
</evidence>
<feature type="domain" description="Peptidase M24" evidence="1">
    <location>
        <begin position="158"/>
        <end position="366"/>
    </location>
</feature>
<evidence type="ECO:0000259" key="1">
    <source>
        <dbReference type="Pfam" id="PF00557"/>
    </source>
</evidence>
<dbReference type="CDD" id="cd01066">
    <property type="entry name" value="APP_MetAP"/>
    <property type="match status" value="1"/>
</dbReference>
<dbReference type="EMBL" id="JAOQJL010000036">
    <property type="protein sequence ID" value="MCU6766663.1"/>
    <property type="molecule type" value="Genomic_DNA"/>
</dbReference>
<dbReference type="Pfam" id="PF01321">
    <property type="entry name" value="Creatinase_N"/>
    <property type="match status" value="1"/>
</dbReference>
<keyword evidence="4" id="KW-1185">Reference proteome</keyword>
<dbReference type="RefSeq" id="WP_158422474.1">
    <property type="nucleotide sequence ID" value="NZ_JAOQJL010000036.1"/>
</dbReference>
<gene>
    <name evidence="3" type="ORF">OCV61_14845</name>
</gene>
<dbReference type="SUPFAM" id="SSF53092">
    <property type="entry name" value="Creatinase/prolidase N-terminal domain"/>
    <property type="match status" value="1"/>
</dbReference>
<evidence type="ECO:0000313" key="4">
    <source>
        <dbReference type="Proteomes" id="UP001652409"/>
    </source>
</evidence>
<reference evidence="3 4" key="1">
    <citation type="journal article" date="2021" name="ISME Commun">
        <title>Automated analysis of genomic sequences facilitates high-throughput and comprehensive description of bacteria.</title>
        <authorList>
            <person name="Hitch T.C.A."/>
        </authorList>
    </citation>
    <scope>NUCLEOTIDE SEQUENCE [LARGE SCALE GENOMIC DNA]</scope>
    <source>
        <strain evidence="3 4">Sanger_23</strain>
    </source>
</reference>
<dbReference type="InterPro" id="IPR000994">
    <property type="entry name" value="Pept_M24"/>
</dbReference>
<dbReference type="InterPro" id="IPR000587">
    <property type="entry name" value="Creatinase_N"/>
</dbReference>
<dbReference type="SUPFAM" id="SSF55920">
    <property type="entry name" value="Creatinase/aminopeptidase"/>
    <property type="match status" value="1"/>
</dbReference>
<dbReference type="PANTHER" id="PTHR46112">
    <property type="entry name" value="AMINOPEPTIDASE"/>
    <property type="match status" value="1"/>
</dbReference>
<dbReference type="PANTHER" id="PTHR46112:SF2">
    <property type="entry name" value="XAA-PRO AMINOPEPTIDASE P-RELATED"/>
    <property type="match status" value="1"/>
</dbReference>
<dbReference type="Proteomes" id="UP001652409">
    <property type="component" value="Unassembled WGS sequence"/>
</dbReference>
<proteinExistence type="predicted"/>
<dbReference type="Pfam" id="PF00557">
    <property type="entry name" value="Peptidase_M24"/>
    <property type="match status" value="1"/>
</dbReference>
<dbReference type="InterPro" id="IPR029149">
    <property type="entry name" value="Creatin/AminoP/Spt16_N"/>
</dbReference>
<protein>
    <submittedName>
        <fullName evidence="3">M24 family metallopeptidase</fullName>
    </submittedName>
</protein>
<dbReference type="Gene3D" id="3.90.230.10">
    <property type="entry name" value="Creatinase/methionine aminopeptidase superfamily"/>
    <property type="match status" value="1"/>
</dbReference>
<dbReference type="InterPro" id="IPR036005">
    <property type="entry name" value="Creatinase/aminopeptidase-like"/>
</dbReference>
<dbReference type="Gene3D" id="3.40.350.10">
    <property type="entry name" value="Creatinase/prolidase N-terminal domain"/>
    <property type="match status" value="1"/>
</dbReference>
<organism evidence="3 4">
    <name type="scientific">Blautia ammoniilytica</name>
    <dbReference type="NCBI Taxonomy" id="2981782"/>
    <lineage>
        <taxon>Bacteria</taxon>
        <taxon>Bacillati</taxon>
        <taxon>Bacillota</taxon>
        <taxon>Clostridia</taxon>
        <taxon>Lachnospirales</taxon>
        <taxon>Lachnospiraceae</taxon>
        <taxon>Blautia</taxon>
    </lineage>
</organism>
<feature type="domain" description="Creatinase N-terminal" evidence="2">
    <location>
        <begin position="3"/>
        <end position="134"/>
    </location>
</feature>
<name>A0ABT2TWQ2_9FIRM</name>